<sequence>MSRNTLPTAMTPGFINPRTGQRVIPGKVLGYRRNGQPIHVIAGGSGEGETGQADSDGTDDSSADADDANPSSGSGAGKKPALDGKYDPDRAMAALGKAREDAAREKDARQKAEKAQQEKLDAVLMALGLKPDPKTDPAATAAAVAKELADAQTRLREALVENALFKVASKAGADVNALQDSRSFMRQLADLDPAATDFEKAVAEAVKAAIKANPKLAAAAPAAGQGPARQGADHSGGGTGRQRPALGAAIAARMNGS</sequence>
<protein>
    <recommendedName>
        <fullName evidence="4">Scaffolding protein</fullName>
    </recommendedName>
</protein>
<dbReference type="Proteomes" id="UP001240984">
    <property type="component" value="Unassembled WGS sequence"/>
</dbReference>
<feature type="region of interest" description="Disordered" evidence="1">
    <location>
        <begin position="216"/>
        <end position="257"/>
    </location>
</feature>
<reference evidence="2 3" key="1">
    <citation type="submission" date="2023-07" db="EMBL/GenBank/DDBJ databases">
        <title>Sequencing the genomes of 1000 actinobacteria strains.</title>
        <authorList>
            <person name="Klenk H.-P."/>
        </authorList>
    </citation>
    <scope>NUCLEOTIDE SEQUENCE [LARGE SCALE GENOMIC DNA]</scope>
    <source>
        <strain evidence="2 3">DSM 44710</strain>
    </source>
</reference>
<organism evidence="2 3">
    <name type="scientific">Catenuloplanes nepalensis</name>
    <dbReference type="NCBI Taxonomy" id="587533"/>
    <lineage>
        <taxon>Bacteria</taxon>
        <taxon>Bacillati</taxon>
        <taxon>Actinomycetota</taxon>
        <taxon>Actinomycetes</taxon>
        <taxon>Micromonosporales</taxon>
        <taxon>Micromonosporaceae</taxon>
        <taxon>Catenuloplanes</taxon>
    </lineage>
</organism>
<comment type="caution">
    <text evidence="2">The sequence shown here is derived from an EMBL/GenBank/DDBJ whole genome shotgun (WGS) entry which is preliminary data.</text>
</comment>
<accession>A0ABT9N6M4</accession>
<feature type="compositionally biased region" description="Basic and acidic residues" evidence="1">
    <location>
        <begin position="97"/>
        <end position="117"/>
    </location>
</feature>
<proteinExistence type="predicted"/>
<keyword evidence="3" id="KW-1185">Reference proteome</keyword>
<gene>
    <name evidence="2" type="ORF">J2S43_007864</name>
</gene>
<evidence type="ECO:0000313" key="2">
    <source>
        <dbReference type="EMBL" id="MDP9799352.1"/>
    </source>
</evidence>
<feature type="compositionally biased region" description="Basic and acidic residues" evidence="1">
    <location>
        <begin position="80"/>
        <end position="90"/>
    </location>
</feature>
<evidence type="ECO:0000256" key="1">
    <source>
        <dbReference type="SAM" id="MobiDB-lite"/>
    </source>
</evidence>
<name>A0ABT9N6M4_9ACTN</name>
<feature type="compositionally biased region" description="Low complexity" evidence="1">
    <location>
        <begin position="216"/>
        <end position="230"/>
    </location>
</feature>
<evidence type="ECO:0000313" key="3">
    <source>
        <dbReference type="Proteomes" id="UP001240984"/>
    </source>
</evidence>
<dbReference type="RefSeq" id="WP_306838156.1">
    <property type="nucleotide sequence ID" value="NZ_JAUSRA010000001.1"/>
</dbReference>
<feature type="region of interest" description="Disordered" evidence="1">
    <location>
        <begin position="35"/>
        <end position="117"/>
    </location>
</feature>
<feature type="compositionally biased region" description="Acidic residues" evidence="1">
    <location>
        <begin position="56"/>
        <end position="67"/>
    </location>
</feature>
<evidence type="ECO:0008006" key="4">
    <source>
        <dbReference type="Google" id="ProtNLM"/>
    </source>
</evidence>
<dbReference type="EMBL" id="JAUSRA010000001">
    <property type="protein sequence ID" value="MDP9799352.1"/>
    <property type="molecule type" value="Genomic_DNA"/>
</dbReference>